<organism evidence="1 2">
    <name type="scientific">Microthlaspi erraticum</name>
    <dbReference type="NCBI Taxonomy" id="1685480"/>
    <lineage>
        <taxon>Eukaryota</taxon>
        <taxon>Viridiplantae</taxon>
        <taxon>Streptophyta</taxon>
        <taxon>Embryophyta</taxon>
        <taxon>Tracheophyta</taxon>
        <taxon>Spermatophyta</taxon>
        <taxon>Magnoliopsida</taxon>
        <taxon>eudicotyledons</taxon>
        <taxon>Gunneridae</taxon>
        <taxon>Pentapetalae</taxon>
        <taxon>rosids</taxon>
        <taxon>malvids</taxon>
        <taxon>Brassicales</taxon>
        <taxon>Brassicaceae</taxon>
        <taxon>Coluteocarpeae</taxon>
        <taxon>Microthlaspi</taxon>
    </lineage>
</organism>
<dbReference type="Proteomes" id="UP000467841">
    <property type="component" value="Unassembled WGS sequence"/>
</dbReference>
<reference evidence="1" key="1">
    <citation type="submission" date="2020-01" db="EMBL/GenBank/DDBJ databases">
        <authorList>
            <person name="Mishra B."/>
        </authorList>
    </citation>
    <scope>NUCLEOTIDE SEQUENCE [LARGE SCALE GENOMIC DNA]</scope>
</reference>
<keyword evidence="2" id="KW-1185">Reference proteome</keyword>
<dbReference type="AlphaFoldDB" id="A0A6D2JZE1"/>
<evidence type="ECO:0000313" key="1">
    <source>
        <dbReference type="EMBL" id="CAA7044715.1"/>
    </source>
</evidence>
<protein>
    <submittedName>
        <fullName evidence="1">Uncharacterized protein</fullName>
    </submittedName>
</protein>
<comment type="caution">
    <text evidence="1">The sequence shown here is derived from an EMBL/GenBank/DDBJ whole genome shotgun (WGS) entry which is preliminary data.</text>
</comment>
<gene>
    <name evidence="1" type="ORF">MERR_LOCUS31950</name>
</gene>
<dbReference type="OrthoDB" id="674604at2759"/>
<accession>A0A6D2JZE1</accession>
<proteinExistence type="predicted"/>
<sequence>MPNLRDFIRNSIAPSSYFNFTRRNRTSAQGFRLPGRDLVPRAERGKAAPVLGIFFTGSADRTVKVWMKRRRRSISSPRRASETRLRVTAAIEVDVRLTEPLIFGRVIHEKRQRIEGIISGP</sequence>
<dbReference type="EMBL" id="CACVBM020001307">
    <property type="protein sequence ID" value="CAA7044715.1"/>
    <property type="molecule type" value="Genomic_DNA"/>
</dbReference>
<name>A0A6D2JZE1_9BRAS</name>
<evidence type="ECO:0000313" key="2">
    <source>
        <dbReference type="Proteomes" id="UP000467841"/>
    </source>
</evidence>